<keyword evidence="25" id="KW-0946">Virion</keyword>
<dbReference type="PRINTS" id="PR00966">
    <property type="entry name" value="NIAPOTYPTASE"/>
</dbReference>
<evidence type="ECO:0000256" key="33">
    <source>
        <dbReference type="RuleBase" id="RU003351"/>
    </source>
</evidence>
<dbReference type="PANTHER" id="PTHR43519">
    <property type="entry name" value="ATP-DEPENDENT RNA HELICASE HRPB"/>
    <property type="match status" value="1"/>
</dbReference>
<keyword evidence="17" id="KW-0645">Protease</keyword>
<comment type="function">
    <text evidence="28">Involved in aphid transmission, cell-to-cell and systemis movement, encapsidation of the viral RNA and in the regulation of viral RNA amplification.</text>
</comment>
<dbReference type="PROSITE" id="PS51192">
    <property type="entry name" value="HELICASE_ATP_BIND_1"/>
    <property type="match status" value="1"/>
</dbReference>
<keyword evidence="21" id="KW-0378">Hydrolase</keyword>
<evidence type="ECO:0000256" key="26">
    <source>
        <dbReference type="ARBA" id="ARBA00022953"/>
    </source>
</evidence>
<feature type="domain" description="Peptidase C6" evidence="39">
    <location>
        <begin position="623"/>
        <end position="745"/>
    </location>
</feature>
<evidence type="ECO:0000256" key="7">
    <source>
        <dbReference type="ARBA" id="ARBA00022463"/>
    </source>
</evidence>
<dbReference type="Gene3D" id="3.90.70.150">
    <property type="entry name" value="Helper component proteinase"/>
    <property type="match status" value="1"/>
</dbReference>
<evidence type="ECO:0000256" key="31">
    <source>
        <dbReference type="ARBA" id="ARBA00045403"/>
    </source>
</evidence>
<dbReference type="Pfam" id="PF13608">
    <property type="entry name" value="Potyvirid-P3"/>
    <property type="match status" value="1"/>
</dbReference>
<feature type="active site" description="For helper component proteinase activity" evidence="32">
    <location>
        <position position="704"/>
    </location>
</feature>
<dbReference type="GO" id="GO:0052170">
    <property type="term" value="P:symbiont-mediated suppression of host innate immune response"/>
    <property type="evidence" value="ECO:0007669"/>
    <property type="project" value="UniProtKB-KW"/>
</dbReference>
<feature type="active site" description="For helper component proteinase activity" evidence="32">
    <location>
        <position position="631"/>
    </location>
</feature>
<dbReference type="InterPro" id="IPR043502">
    <property type="entry name" value="DNA/RNA_pol_sf"/>
</dbReference>
<evidence type="ECO:0000256" key="14">
    <source>
        <dbReference type="ARBA" id="ARBA00022562"/>
    </source>
</evidence>
<evidence type="ECO:0000256" key="1">
    <source>
        <dbReference type="ARBA" id="ARBA00000785"/>
    </source>
</evidence>
<evidence type="ECO:0000256" key="10">
    <source>
        <dbReference type="ARBA" id="ARBA00022497"/>
    </source>
</evidence>
<keyword evidence="26" id="KW-0693">Viral RNA replication</keyword>
<evidence type="ECO:0000256" key="3">
    <source>
        <dbReference type="ARBA" id="ARBA00004147"/>
    </source>
</evidence>
<dbReference type="Pfam" id="PF00680">
    <property type="entry name" value="RdRP_1"/>
    <property type="match status" value="1"/>
</dbReference>
<dbReference type="InterPro" id="IPR042308">
    <property type="entry name" value="HC_PRO_CPD_sf"/>
</dbReference>
<feature type="region of interest" description="Disordered" evidence="34">
    <location>
        <begin position="2795"/>
        <end position="2832"/>
    </location>
</feature>
<evidence type="ECO:0000256" key="18">
    <source>
        <dbReference type="ARBA" id="ARBA00022679"/>
    </source>
</evidence>
<evidence type="ECO:0000256" key="22">
    <source>
        <dbReference type="ARBA" id="ARBA00022806"/>
    </source>
</evidence>
<evidence type="ECO:0000259" key="36">
    <source>
        <dbReference type="PROSITE" id="PS51192"/>
    </source>
</evidence>
<evidence type="ECO:0000259" key="37">
    <source>
        <dbReference type="PROSITE" id="PS51194"/>
    </source>
</evidence>
<dbReference type="InterPro" id="IPR043504">
    <property type="entry name" value="Peptidase_S1_PA_chymotrypsin"/>
</dbReference>
<evidence type="ECO:0000256" key="15">
    <source>
        <dbReference type="ARBA" id="ARBA00022581"/>
    </source>
</evidence>
<evidence type="ECO:0000256" key="4">
    <source>
        <dbReference type="ARBA" id="ARBA00004328"/>
    </source>
</evidence>
<keyword evidence="27" id="KW-0899">Viral immunoevasion</keyword>
<evidence type="ECO:0000256" key="23">
    <source>
        <dbReference type="ARBA" id="ARBA00022807"/>
    </source>
</evidence>
<comment type="catalytic activity">
    <reaction evidence="2">
        <text>Hydrolyzes a Gly-|-Gly bond at its own C-terminus, commonly in the sequence -Tyr-Xaa-Val-Gly-|-Gly, in the processing of the potyviral polyprotein.</text>
        <dbReference type="EC" id="3.4.22.45"/>
    </reaction>
</comment>
<comment type="function">
    <text evidence="29">Has helicase activity. It may be involved in replication.</text>
</comment>
<dbReference type="GO" id="GO:0005198">
    <property type="term" value="F:structural molecule activity"/>
    <property type="evidence" value="ECO:0007669"/>
    <property type="project" value="InterPro"/>
</dbReference>
<dbReference type="GO" id="GO:0019029">
    <property type="term" value="C:helical viral capsid"/>
    <property type="evidence" value="ECO:0007669"/>
    <property type="project" value="UniProtKB-KW"/>
</dbReference>
<keyword evidence="18" id="KW-0808">Transferase</keyword>
<evidence type="ECO:0000256" key="30">
    <source>
        <dbReference type="ARBA" id="ARBA00034108"/>
    </source>
</evidence>
<keyword evidence="23" id="KW-0788">Thiol protease</keyword>
<dbReference type="CDD" id="cd23175">
    <property type="entry name" value="ps-ssRNAv_Potyviridae_RdRp"/>
    <property type="match status" value="1"/>
</dbReference>
<protein>
    <recommendedName>
        <fullName evidence="6">Genome polyprotein</fullName>
    </recommendedName>
</protein>
<evidence type="ECO:0000256" key="11">
    <source>
        <dbReference type="ARBA" id="ARBA00022520"/>
    </source>
</evidence>
<dbReference type="PROSITE" id="PS51871">
    <property type="entry name" value="PV_P1_PRO"/>
    <property type="match status" value="1"/>
</dbReference>
<feature type="domain" description="Helicase ATP-binding" evidence="36">
    <location>
        <begin position="1226"/>
        <end position="1378"/>
    </location>
</feature>
<dbReference type="Gene3D" id="3.40.50.300">
    <property type="entry name" value="P-loop containing nucleotide triphosphate hydrolases"/>
    <property type="match status" value="2"/>
</dbReference>
<dbReference type="InterPro" id="IPR013648">
    <property type="entry name" value="PP_Potyviridae"/>
</dbReference>
<keyword evidence="16" id="KW-1090">Inhibition of host innate immune response by virus</keyword>
<dbReference type="PROSITE" id="PS51744">
    <property type="entry name" value="HC_PRO_CPD"/>
    <property type="match status" value="1"/>
</dbReference>
<dbReference type="GO" id="GO:0016818">
    <property type="term" value="F:hydrolase activity, acting on acid anhydrides, in phosphorus-containing anhydrides"/>
    <property type="evidence" value="ECO:0007669"/>
    <property type="project" value="InterPro"/>
</dbReference>
<evidence type="ECO:0000256" key="5">
    <source>
        <dbReference type="ARBA" id="ARBA00006064"/>
    </source>
</evidence>
<dbReference type="Pfam" id="PF08440">
    <property type="entry name" value="Poty_PP"/>
    <property type="match status" value="1"/>
</dbReference>
<evidence type="ECO:0000256" key="13">
    <source>
        <dbReference type="ARBA" id="ARBA00022561"/>
    </source>
</evidence>
<dbReference type="PROSITE" id="PS50507">
    <property type="entry name" value="RDRP_SSRNA_POS"/>
    <property type="match status" value="1"/>
</dbReference>
<dbReference type="InterPro" id="IPR027417">
    <property type="entry name" value="P-loop_NTPase"/>
</dbReference>
<evidence type="ECO:0000256" key="25">
    <source>
        <dbReference type="ARBA" id="ARBA00022844"/>
    </source>
</evidence>
<dbReference type="InterPro" id="IPR031159">
    <property type="entry name" value="HC_PRO_CPD_dom"/>
</dbReference>
<dbReference type="SUPFAM" id="SSF50494">
    <property type="entry name" value="Trypsin-like serine proteases"/>
    <property type="match status" value="1"/>
</dbReference>
<dbReference type="InterPro" id="IPR001205">
    <property type="entry name" value="RNA-dir_pol_C"/>
</dbReference>
<keyword evidence="10" id="KW-1139">Helical capsid protein</keyword>
<dbReference type="Gene3D" id="2.40.10.10">
    <property type="entry name" value="Trypsin-like serine proteases"/>
    <property type="match status" value="2"/>
</dbReference>
<dbReference type="Pfam" id="PF00270">
    <property type="entry name" value="DEAD"/>
    <property type="match status" value="1"/>
</dbReference>
<organism evidence="41">
    <name type="scientific">Peru tomato mosaic virus</name>
    <dbReference type="NCBI Taxonomy" id="187978"/>
    <lineage>
        <taxon>Viruses</taxon>
        <taxon>Riboviria</taxon>
        <taxon>Orthornavirae</taxon>
        <taxon>Pisuviricota</taxon>
        <taxon>Stelpaviricetes</taxon>
        <taxon>Patatavirales</taxon>
        <taxon>Potyviridae</taxon>
        <taxon>Potyvirus</taxon>
        <taxon>Potyvirus perulycopersici</taxon>
    </lineage>
</organism>
<dbReference type="EMBL" id="AJ516010">
    <property type="protein sequence ID" value="CAD56775.1"/>
    <property type="molecule type" value="mRNA"/>
</dbReference>
<dbReference type="GO" id="GO:0004197">
    <property type="term" value="F:cysteine-type endopeptidase activity"/>
    <property type="evidence" value="ECO:0007669"/>
    <property type="project" value="InterPro"/>
</dbReference>
<feature type="domain" description="Helicase C-terminal" evidence="37">
    <location>
        <begin position="1397"/>
        <end position="1556"/>
    </location>
</feature>
<keyword evidence="22" id="KW-0347">Helicase</keyword>
<dbReference type="Pfam" id="PF00271">
    <property type="entry name" value="Helicase_C"/>
    <property type="match status" value="1"/>
</dbReference>
<keyword evidence="13 41" id="KW-0167">Capsid protein</keyword>
<dbReference type="InterPro" id="IPR039560">
    <property type="entry name" value="Potyvirid-P3"/>
</dbReference>
<evidence type="ECO:0000313" key="41">
    <source>
        <dbReference type="EMBL" id="CAD56775.1"/>
    </source>
</evidence>
<evidence type="ECO:0000256" key="17">
    <source>
        <dbReference type="ARBA" id="ARBA00022670"/>
    </source>
</evidence>
<dbReference type="GO" id="GO:0006508">
    <property type="term" value="P:proteolysis"/>
    <property type="evidence" value="ECO:0007669"/>
    <property type="project" value="UniProtKB-KW"/>
</dbReference>
<dbReference type="InterPro" id="IPR007094">
    <property type="entry name" value="RNA-dir_pol_PSvirus"/>
</dbReference>
<dbReference type="GO" id="GO:0039694">
    <property type="term" value="P:viral RNA genome replication"/>
    <property type="evidence" value="ECO:0007669"/>
    <property type="project" value="InterPro"/>
</dbReference>
<evidence type="ECO:0000259" key="38">
    <source>
        <dbReference type="PROSITE" id="PS51436"/>
    </source>
</evidence>
<dbReference type="GO" id="GO:0003723">
    <property type="term" value="F:RNA binding"/>
    <property type="evidence" value="ECO:0007669"/>
    <property type="project" value="InterPro"/>
</dbReference>
<feature type="compositionally biased region" description="Basic and acidic residues" evidence="34">
    <location>
        <begin position="2823"/>
        <end position="2832"/>
    </location>
</feature>
<dbReference type="SUPFAM" id="SSF56672">
    <property type="entry name" value="DNA/RNA polymerases"/>
    <property type="match status" value="1"/>
</dbReference>
<keyword evidence="12" id="KW-0597">Phosphoprotein</keyword>
<evidence type="ECO:0000256" key="27">
    <source>
        <dbReference type="ARBA" id="ARBA00023280"/>
    </source>
</evidence>
<keyword evidence="15" id="KW-0945">Host-virus interaction</keyword>
<dbReference type="Gene3D" id="3.30.70.270">
    <property type="match status" value="1"/>
</dbReference>
<dbReference type="InterPro" id="IPR001730">
    <property type="entry name" value="Potyv_NIa-pro_dom"/>
</dbReference>
<dbReference type="GO" id="GO:0042025">
    <property type="term" value="C:host cell nucleus"/>
    <property type="evidence" value="ECO:0007669"/>
    <property type="project" value="UniProtKB-SubCell"/>
</dbReference>
<feature type="domain" description="Peptidase S30" evidence="40">
    <location>
        <begin position="146"/>
        <end position="289"/>
    </location>
</feature>
<dbReference type="MEROPS" id="C06.001"/>
<sequence>MEVKNTSIMFGTFECTVPHSAQPITEIMADITHRAPEKVAKDPFAELEVTLQPYFDRRQFANVRKKANGTMVYKRPTANKVSKLRKRALTLKKEQEDFVLGAPSIVSTISIAGGVAPSQLQEESKAVKPLHTTPSRKRKTSHRKVVMTDSQFNWFVKQSKNIMTEKRGCIELVGQKTTKLYYKSTRFGVRCTCELAHVRGERKRVDAVIPRDHVPLAKVLARVPTWGRAIHSEELRRGDSGMILRSESCKGTFGRSWDEMFIVRGAYEGKILDARSKLTETTVLRMVQFSVADKFWRGLESNWKEKRQVVDHECTTVHPVEECGEMATVVTQALFPCRKLTCGLCADSLASKTNLELCELLSSNASEAKRLISTTYPQFKHVERVMDVMSFFLKVNSVGSDNFDEIFKLIGDRTQSPFTHLNRLNEFFLRGNQNGPELWQEAFDNLRELVRFQKNRTDNIKKGDMAAFRNKLSSKANYNLYLACDNQLDKNANFLWGQREYHAKRFFTKFFQVINPTDGYKSFEIRKHPNGARKLAIGNLIVPLDLAEFRNKMKGENTEQPKIGKQCVSLKDGNYVYPCCCTTMDDGSAIESTAYAPTKRHLVIGNSGDTKYVDLPKGETDLLYMATDGYCYINIFLAMLINVREGEAKDFTKKVRDIFIPKLGKWPSLLDLATTCAQLRIFFPDVHDAELPRILVDHKSQTCHVVDSFGSISSGYHILKASTVSQLILFANDELDSEIKHYQVGGLENPNPEMAQRCSISEFHAIRLLVKGVYKPLVMREILMEDPYILIFSILSPKVLVAMFENDAFEHAIQVWINRNQSVAMIFTILNNLARKVTLAESLTRQLQLIGNAAEQSLDATCEGFKLSLTYQSSLMLLTRTREASLSNMELFNQGYAHRETELAESLEKSYSSLLEAQWRELDWLEKLSSTLRSRRSKARLRKSLLIGKAHDFSETLSFSPNAFFTEASVRTKRWAPKSKEAVSSFVDKRIFSFTALCFNSIFEKVPSFKFFLYNIFIFSNLYRIYTVACEIIENNRIKKNKLGQMQHKKNVNACVELHSALERKLGKNPTWEEFSEYLEGVNPELHQFFEATGKADNVKHQDSKSDLKKIEHIIAFVSLAVMLFDVERSDCVFKSLNKFKGVISSLNSDVRHQSLDDVIKDFETRDFVVDFELNDDISPYINATDVQFGDWWDQQVAAGITIPHYRTEGQFLEFTRATAAKVASDIAMSPCTDFLIRGAVGSGKSTGLPSHLSAMGKVLLIEPTRPLAENVYKQLSGSPFFMKPTMRMRGNSVFGSSPISVMTSGFALHYYANNITQLQEIKFIIIDECHVMDASSMAFRSLVHAYHNKCKVLKVSATPPGREVEFATQFPVKLLVEESLSFKQFVDAQGSGGNADVVQYGSNILVYVASYNEVDSLSKSLIEKNFSVTKVDGRTMKHGDLEIVTHGTKSKPHFVVATNIIENGVTLDIDVVVDFGLKVVPFLDTDNRSVAYTKQSISYGERIQRLGRVGRIQKGVALRIGFTEKGLVEIPQMIATEAALYCFAYNLPVMSSSVSTALLSKCTLRQVRVMHNFELSPFFSCNFVSHEGTMHPVIHDLLKKYKLRDSIIPLSESAVPYRASSEWLQAIDYTRMGVHLDLPDTVKLAFHIKDIPAELHEKLWNAIKEYKREASFPTLRSASISKIAYTLSTDLYAIPRTLILIEKLIEDERTKQYQFKSAIDNGCSSAFSIVGITNTLRARYSRDYTSENIKKLEMAKAQLKEFSNLGGTGDELNLIKRFEALQFVHHQSKHQLSKALRLEGLWNKSLAARDAIIAIGVACGGAWMLYSWFTAEMNSVEHQGMSKAKRIQALKFRKSRDKRGGYEIDNNQDTIEEYFGSAYTKKGKHKGTTVVLGKTSRKFINMYGFDPGQYSYIKFVDPLTGAQIEENVYADILEIQDKFGEIRAKKVLDDELDPHQTRIHNTVHAYLIKDWSNEALKVDLTPHNPLKVSDKASAIMKFPERAGELRQTGQGVVVDVKDIPQGEVVHEAKSLLRGLRDYNPIAQTICMLTVDTETGRTSTHGLGFGSLLIANHHLFKSFNGTLTIRSHHGTFKVPNLMSLQVQPLKGKDIIVIKMPKDFPVFPQRLKFRAPTQQDRVVLIGSNFQEKYISSTLSETSTTFPVQRSSFWKHWISTDDGNCGFPIVSTTDGCILGLHSLANNRNSENYFAAFDDNFEAEFLRTDENVQWVRNWKYNPDNVLWGSLKLAKDTPTGMFKTTKMIEDLIAFKEGEVREQGRNTSWMLEALKDNLQAIAYMKSQLVTKHVVKGECMLFKQYLEQDPQAREFFQPKMWAYGKSLLNKEAYIKDLMKYSKPIEVGIVDCEAFEEATCRVIMYMQQKGFRQCTYVTDEEEIFKALNMNAAVGAMYGGKKKDYFADYSAQDKEQILRESCKRLFLGGLGVWNGSLKAELRCKEKIEANKTRTFTAAPIDTLLAGKVCVDDFNNQFYSKNIDCCWTVGMTKFYGGWDKLLRALPDGWIYCDADGSQFDSSLTPYLINAVLAIRCTFMEDWDIGFRMLQNLYTEIIYTPISTPDGTIVKKFRGNNSGQPSTVVDNSLMVVLAMHYSFVKAEIPFNDIDSVCRFFVNGDDLIIGVSPDAEHLLDSMGKNFSDLGLNYDFSSRTKDKTQLWFMSHQGMMIEGVYIPKLEEERIVSILQWDRAELPEYRLEAICAAMIESWGYTKLTCEIRRFYQWILQQEPYAQLAQEGKAPYIAELALRRLYLNVEADSEELNAYLKFFTEIDDELECDSDEVYHQAKDESGTLDAGKDSTKDKNAKPLATAGESTVKKTDEKDVNAGTSGTFSVPRIKAISEKMRQPKVNGVGALNFEHLLLYKPSQIDISNARSTQSQFDNWYSEVQKAYDVEAADMGTILNGLMVWCIENGTSPNVNGVWTMMDGEEQVEFPLKPVVENAKPTFRQIMAHFSDVAEAYIEMRNKSEPYMPRYGLVRNLRDMSLARYAFDFYEITSRTSVRAREAHIQMKAAALKTAQTRLFGLDGGISTQEENTERHTTEDVAPNLHTMLGVRNM</sequence>
<evidence type="ECO:0000259" key="40">
    <source>
        <dbReference type="PROSITE" id="PS51871"/>
    </source>
</evidence>
<reference evidence="41" key="1">
    <citation type="journal article" date="2003" name="J. Gen. Virol.">
        <title>Molecular resolution of a complex of potyviruses infecting solanaceous crops at the centre of origin in Peru.</title>
        <authorList>
            <person name="Spetz C."/>
            <person name="Taboada A.M."/>
            <person name="Darwich S."/>
            <person name="Ramsell J."/>
            <person name="Salazar L.F."/>
            <person name="Valkonen J.P."/>
        </authorList>
    </citation>
    <scope>NUCLEOTIDE SEQUENCE</scope>
    <source>
        <strain evidence="41">PPK11</strain>
    </source>
</reference>
<evidence type="ECO:0000256" key="21">
    <source>
        <dbReference type="ARBA" id="ARBA00022801"/>
    </source>
</evidence>
<evidence type="ECO:0000256" key="28">
    <source>
        <dbReference type="ARBA" id="ARBA00029405"/>
    </source>
</evidence>
<evidence type="ECO:0000256" key="16">
    <source>
        <dbReference type="ARBA" id="ARBA00022632"/>
    </source>
</evidence>
<keyword evidence="14" id="KW-1048">Host nucleus</keyword>
<feature type="compositionally biased region" description="Basic and acidic residues" evidence="34">
    <location>
        <begin position="2795"/>
        <end position="2813"/>
    </location>
</feature>
<comment type="function">
    <text evidence="31">Mediates the cap-independent, EIF4E-dependent translation of viral genomic RNAs. Binds to the cap-binding site of host EIF4E and thus interferes with the host EIF4E-dependent mRNA export and translation. VPg-RNA directly binds EIF4E and is a template for transcription. Also forms trimeric complexes with EIF4E-EIF4G, which are templates for translation.</text>
</comment>
<accession>Q70WN3</accession>
<dbReference type="Pfam" id="PF00863">
    <property type="entry name" value="Peptidase_C4"/>
    <property type="match status" value="1"/>
</dbReference>
<dbReference type="SMART" id="SM00490">
    <property type="entry name" value="HELICc"/>
    <property type="match status" value="1"/>
</dbReference>
<dbReference type="InterPro" id="IPR001456">
    <property type="entry name" value="HC-pro"/>
</dbReference>
<dbReference type="GO" id="GO:0004386">
    <property type="term" value="F:helicase activity"/>
    <property type="evidence" value="ECO:0007669"/>
    <property type="project" value="UniProtKB-KW"/>
</dbReference>
<evidence type="ECO:0000259" key="35">
    <source>
        <dbReference type="PROSITE" id="PS50507"/>
    </source>
</evidence>
<comment type="similarity">
    <text evidence="5 33">Belongs to the potyviridae genome polyprotein family.</text>
</comment>
<dbReference type="InterPro" id="IPR011545">
    <property type="entry name" value="DEAD/DEAH_box_helicase_dom"/>
</dbReference>
<dbReference type="Pfam" id="PF01577">
    <property type="entry name" value="Peptidase_S30"/>
    <property type="match status" value="1"/>
</dbReference>
<keyword evidence="11" id="KW-0191">Covalent protein-RNA linkage</keyword>
<evidence type="ECO:0000256" key="8">
    <source>
        <dbReference type="ARBA" id="ARBA00022484"/>
    </source>
</evidence>
<evidence type="ECO:0000256" key="2">
    <source>
        <dbReference type="ARBA" id="ARBA00001848"/>
    </source>
</evidence>
<comment type="catalytic activity">
    <reaction evidence="1">
        <text>Hydrolyzes glutaminyl bonds, and activity is further restricted by preferences for the amino acids in P6 - P1' that vary with the species of potyvirus, e.g. Glu-Xaa-Xaa-Tyr-Xaa-Gln-|-(Ser or Gly) for the enzyme from tobacco etch virus. The natural substrate is the viral polyprotein, but other proteins and oligopeptides containing the appropriate consensus sequence are also cleaved.</text>
        <dbReference type="EC" id="3.4.22.44"/>
    </reaction>
</comment>
<dbReference type="PROSITE" id="PS51436">
    <property type="entry name" value="POTYVIRUS_NIA_PRO"/>
    <property type="match status" value="1"/>
</dbReference>
<dbReference type="SUPFAM" id="SSF52540">
    <property type="entry name" value="P-loop containing nucleoside triphosphate hydrolases"/>
    <property type="match status" value="2"/>
</dbReference>
<dbReference type="Pfam" id="PF00851">
    <property type="entry name" value="Peptidase_C6"/>
    <property type="match status" value="1"/>
</dbReference>
<evidence type="ECO:0000256" key="29">
    <source>
        <dbReference type="ARBA" id="ARBA00029422"/>
    </source>
</evidence>
<dbReference type="InterPro" id="IPR014001">
    <property type="entry name" value="Helicase_ATP-bd"/>
</dbReference>
<evidence type="ECO:0000256" key="9">
    <source>
        <dbReference type="ARBA" id="ARBA00022488"/>
    </source>
</evidence>
<dbReference type="InterPro" id="IPR009003">
    <property type="entry name" value="Peptidase_S1_PA"/>
</dbReference>
<evidence type="ECO:0000256" key="34">
    <source>
        <dbReference type="SAM" id="MobiDB-lite"/>
    </source>
</evidence>
<dbReference type="PROSITE" id="PS51194">
    <property type="entry name" value="HELICASE_CTER"/>
    <property type="match status" value="1"/>
</dbReference>
<keyword evidence="8" id="KW-0696">RNA-directed RNA polymerase</keyword>
<evidence type="ECO:0000256" key="6">
    <source>
        <dbReference type="ARBA" id="ARBA00020107"/>
    </source>
</evidence>
<dbReference type="PANTHER" id="PTHR43519:SF1">
    <property type="entry name" value="ATP-DEPENDENT RNA HELICASE HRPB"/>
    <property type="match status" value="1"/>
</dbReference>
<dbReference type="GO" id="GO:0006351">
    <property type="term" value="P:DNA-templated transcription"/>
    <property type="evidence" value="ECO:0007669"/>
    <property type="project" value="InterPro"/>
</dbReference>
<dbReference type="InterPro" id="IPR002540">
    <property type="entry name" value="Pept_S30_P1_potyvir"/>
</dbReference>
<evidence type="ECO:0000256" key="12">
    <source>
        <dbReference type="ARBA" id="ARBA00022553"/>
    </source>
</evidence>
<evidence type="ECO:0000256" key="24">
    <source>
        <dbReference type="ARBA" id="ARBA00022840"/>
    </source>
</evidence>
<keyword evidence="19" id="KW-0548">Nucleotidyltransferase</keyword>
<dbReference type="InterPro" id="IPR043128">
    <property type="entry name" value="Rev_trsase/Diguanyl_cyclase"/>
</dbReference>
<dbReference type="GO" id="GO:0044161">
    <property type="term" value="C:host cell cytoplasmic vesicle"/>
    <property type="evidence" value="ECO:0007669"/>
    <property type="project" value="UniProtKB-SubCell"/>
</dbReference>
<feature type="domain" description="RdRp catalytic" evidence="35">
    <location>
        <begin position="2516"/>
        <end position="2640"/>
    </location>
</feature>
<keyword evidence="24" id="KW-0067">ATP-binding</keyword>
<dbReference type="GO" id="GO:0003968">
    <property type="term" value="F:RNA-directed RNA polymerase activity"/>
    <property type="evidence" value="ECO:0007669"/>
    <property type="project" value="UniProtKB-KW"/>
</dbReference>
<name>Q70WN3_9POTV</name>
<keyword evidence="7" id="KW-0941">Suppressor of RNA silencing</keyword>
<dbReference type="SMART" id="SM00487">
    <property type="entry name" value="DEXDc"/>
    <property type="match status" value="1"/>
</dbReference>
<comment type="subcellular location">
    <subcellularLocation>
        <location evidence="30">Host cytoplasmic vesicle</location>
    </subcellularLocation>
    <subcellularLocation>
        <location evidence="3">Host nucleus</location>
    </subcellularLocation>
    <subcellularLocation>
        <location evidence="4">Virion</location>
    </subcellularLocation>
</comment>
<evidence type="ECO:0000256" key="32">
    <source>
        <dbReference type="PROSITE-ProRule" id="PRU01080"/>
    </source>
</evidence>
<proteinExistence type="evidence at transcript level"/>
<evidence type="ECO:0000256" key="19">
    <source>
        <dbReference type="ARBA" id="ARBA00022695"/>
    </source>
</evidence>
<dbReference type="Pfam" id="PF00767">
    <property type="entry name" value="Poty_coat"/>
    <property type="match status" value="1"/>
</dbReference>
<dbReference type="InterPro" id="IPR001650">
    <property type="entry name" value="Helicase_C-like"/>
</dbReference>
<keyword evidence="9" id="KW-1036">Host cytoplasmic vesicle</keyword>
<feature type="domain" description="Peptidase C4" evidence="38">
    <location>
        <begin position="2029"/>
        <end position="2247"/>
    </location>
</feature>
<dbReference type="GO" id="GO:0005524">
    <property type="term" value="F:ATP binding"/>
    <property type="evidence" value="ECO:0007669"/>
    <property type="project" value="UniProtKB-KW"/>
</dbReference>
<evidence type="ECO:0000256" key="20">
    <source>
        <dbReference type="ARBA" id="ARBA00022741"/>
    </source>
</evidence>
<keyword evidence="20" id="KW-0547">Nucleotide-binding</keyword>
<dbReference type="InterPro" id="IPR001592">
    <property type="entry name" value="Poty_coat"/>
</dbReference>
<evidence type="ECO:0000259" key="39">
    <source>
        <dbReference type="PROSITE" id="PS51744"/>
    </source>
</evidence>